<dbReference type="GO" id="GO:0042729">
    <property type="term" value="C:DASH complex"/>
    <property type="evidence" value="ECO:0007669"/>
    <property type="project" value="InterPro"/>
</dbReference>
<dbReference type="eggNOG" id="ENOG502S33N">
    <property type="taxonomic scope" value="Eukaryota"/>
</dbReference>
<dbReference type="GO" id="GO:0072686">
    <property type="term" value="C:mitotic spindle"/>
    <property type="evidence" value="ECO:0007669"/>
    <property type="project" value="InterPro"/>
</dbReference>
<dbReference type="OMA" id="WTWERHV"/>
<dbReference type="InterPro" id="IPR013962">
    <property type="entry name" value="DASH_Dam1"/>
</dbReference>
<organism evidence="2 3">
    <name type="scientific">Globisporangium ultimum (strain ATCC 200006 / CBS 805.95 / DAOM BR144)</name>
    <name type="common">Pythium ultimum</name>
    <dbReference type="NCBI Taxonomy" id="431595"/>
    <lineage>
        <taxon>Eukaryota</taxon>
        <taxon>Sar</taxon>
        <taxon>Stramenopiles</taxon>
        <taxon>Oomycota</taxon>
        <taxon>Peronosporomycetes</taxon>
        <taxon>Pythiales</taxon>
        <taxon>Pythiaceae</taxon>
        <taxon>Globisporangium</taxon>
    </lineage>
</organism>
<evidence type="ECO:0000256" key="1">
    <source>
        <dbReference type="SAM" id="MobiDB-lite"/>
    </source>
</evidence>
<reference evidence="2" key="3">
    <citation type="submission" date="2015-02" db="UniProtKB">
        <authorList>
            <consortium name="EnsemblProtists"/>
        </authorList>
    </citation>
    <scope>IDENTIFICATION</scope>
    <source>
        <strain evidence="2">DAOM BR144</strain>
    </source>
</reference>
<dbReference type="InParanoid" id="K3WZD0"/>
<dbReference type="Pfam" id="PF08653">
    <property type="entry name" value="DASH_Dam1"/>
    <property type="match status" value="1"/>
</dbReference>
<evidence type="ECO:0000313" key="2">
    <source>
        <dbReference type="EnsemblProtists" id="PYU1_T010329"/>
    </source>
</evidence>
<proteinExistence type="predicted"/>
<evidence type="ECO:0000313" key="3">
    <source>
        <dbReference type="Proteomes" id="UP000019132"/>
    </source>
</evidence>
<dbReference type="EMBL" id="GL376602">
    <property type="status" value="NOT_ANNOTATED_CDS"/>
    <property type="molecule type" value="Genomic_DNA"/>
</dbReference>
<dbReference type="VEuPathDB" id="FungiDB:PYU1_G010309"/>
<feature type="compositionally biased region" description="Low complexity" evidence="1">
    <location>
        <begin position="91"/>
        <end position="102"/>
    </location>
</feature>
<reference evidence="3" key="2">
    <citation type="submission" date="2010-04" db="EMBL/GenBank/DDBJ databases">
        <authorList>
            <person name="Buell R."/>
            <person name="Hamilton J."/>
            <person name="Hostetler J."/>
        </authorList>
    </citation>
    <scope>NUCLEOTIDE SEQUENCE [LARGE SCALE GENOMIC DNA]</scope>
    <source>
        <strain evidence="3">DAOM:BR144</strain>
    </source>
</reference>
<feature type="compositionally biased region" description="Polar residues" evidence="1">
    <location>
        <begin position="103"/>
        <end position="123"/>
    </location>
</feature>
<dbReference type="EnsemblProtists" id="PYU1_T010329">
    <property type="protein sequence ID" value="PYU1_T010329"/>
    <property type="gene ID" value="PYU1_G010309"/>
</dbReference>
<protein>
    <submittedName>
        <fullName evidence="2">Uncharacterized protein</fullName>
    </submittedName>
</protein>
<feature type="region of interest" description="Disordered" evidence="1">
    <location>
        <begin position="89"/>
        <end position="166"/>
    </location>
</feature>
<dbReference type="HOGENOM" id="CLU_1091806_0_0_1"/>
<accession>K3WZD0</accession>
<dbReference type="Proteomes" id="UP000019132">
    <property type="component" value="Unassembled WGS sequence"/>
</dbReference>
<dbReference type="GO" id="GO:0008608">
    <property type="term" value="P:attachment of spindle microtubules to kinetochore"/>
    <property type="evidence" value="ECO:0007669"/>
    <property type="project" value="InterPro"/>
</dbReference>
<keyword evidence="3" id="KW-1185">Reference proteome</keyword>
<sequence length="239" mass="25816">MDPLTEPFADLCHALRSMRGQVQELVKVHESIDAFNAAFGAFQTAMALHASCLEFPAPQKKVSIHLSSGIPAPQLSLSGIASLSNKRLSRESAGSSSSLKLSTGNATTMGRTGSTKGRHSSTGSKGGKASLTGASAQKKAGATGKAALQKRKSAASNKRQESPAWKWDKHIRDQIPRKYQSNEELKKLENILLYMKNRRSGIGLAVIKSKEILQTLMKVDLIHREHEKSGFVYTFGSAP</sequence>
<name>K3WZD0_GLOUD</name>
<dbReference type="AlphaFoldDB" id="K3WZD0"/>
<reference evidence="3" key="1">
    <citation type="journal article" date="2010" name="Genome Biol.">
        <title>Genome sequence of the necrotrophic plant pathogen Pythium ultimum reveals original pathogenicity mechanisms and effector repertoire.</title>
        <authorList>
            <person name="Levesque C.A."/>
            <person name="Brouwer H."/>
            <person name="Cano L."/>
            <person name="Hamilton J.P."/>
            <person name="Holt C."/>
            <person name="Huitema E."/>
            <person name="Raffaele S."/>
            <person name="Robideau G.P."/>
            <person name="Thines M."/>
            <person name="Win J."/>
            <person name="Zerillo M.M."/>
            <person name="Beakes G.W."/>
            <person name="Boore J.L."/>
            <person name="Busam D."/>
            <person name="Dumas B."/>
            <person name="Ferriera S."/>
            <person name="Fuerstenberg S.I."/>
            <person name="Gachon C.M."/>
            <person name="Gaulin E."/>
            <person name="Govers F."/>
            <person name="Grenville-Briggs L."/>
            <person name="Horner N."/>
            <person name="Hostetler J."/>
            <person name="Jiang R.H."/>
            <person name="Johnson J."/>
            <person name="Krajaejun T."/>
            <person name="Lin H."/>
            <person name="Meijer H.J."/>
            <person name="Moore B."/>
            <person name="Morris P."/>
            <person name="Phuntmart V."/>
            <person name="Puiu D."/>
            <person name="Shetty J."/>
            <person name="Stajich J.E."/>
            <person name="Tripathy S."/>
            <person name="Wawra S."/>
            <person name="van West P."/>
            <person name="Whitty B.R."/>
            <person name="Coutinho P.M."/>
            <person name="Henrissat B."/>
            <person name="Martin F."/>
            <person name="Thomas P.D."/>
            <person name="Tyler B.M."/>
            <person name="De Vries R.P."/>
            <person name="Kamoun S."/>
            <person name="Yandell M."/>
            <person name="Tisserat N."/>
            <person name="Buell C.R."/>
        </authorList>
    </citation>
    <scope>NUCLEOTIDE SEQUENCE</scope>
    <source>
        <strain evidence="3">DAOM:BR144</strain>
    </source>
</reference>
<feature type="compositionally biased region" description="Low complexity" evidence="1">
    <location>
        <begin position="133"/>
        <end position="147"/>
    </location>
</feature>